<accession>A0A6A6HJA6</accession>
<keyword evidence="1" id="KW-0812">Transmembrane</keyword>
<feature type="transmembrane region" description="Helical" evidence="1">
    <location>
        <begin position="36"/>
        <end position="57"/>
    </location>
</feature>
<protein>
    <recommendedName>
        <fullName evidence="2">Distal membrane-arm assembly complex protein 1-like domain-containing protein</fullName>
    </recommendedName>
</protein>
<feature type="transmembrane region" description="Helical" evidence="1">
    <location>
        <begin position="78"/>
        <end position="96"/>
    </location>
</feature>
<evidence type="ECO:0000259" key="2">
    <source>
        <dbReference type="Pfam" id="PF15055"/>
    </source>
</evidence>
<keyword evidence="4" id="KW-1185">Reference proteome</keyword>
<reference evidence="3" key="1">
    <citation type="journal article" date="2020" name="Stud. Mycol.">
        <title>101 Dothideomycetes genomes: a test case for predicting lifestyles and emergence of pathogens.</title>
        <authorList>
            <person name="Haridas S."/>
            <person name="Albert R."/>
            <person name="Binder M."/>
            <person name="Bloem J."/>
            <person name="Labutti K."/>
            <person name="Salamov A."/>
            <person name="Andreopoulos B."/>
            <person name="Baker S."/>
            <person name="Barry K."/>
            <person name="Bills G."/>
            <person name="Bluhm B."/>
            <person name="Cannon C."/>
            <person name="Castanera R."/>
            <person name="Culley D."/>
            <person name="Daum C."/>
            <person name="Ezra D."/>
            <person name="Gonzalez J."/>
            <person name="Henrissat B."/>
            <person name="Kuo A."/>
            <person name="Liang C."/>
            <person name="Lipzen A."/>
            <person name="Lutzoni F."/>
            <person name="Magnuson J."/>
            <person name="Mondo S."/>
            <person name="Nolan M."/>
            <person name="Ohm R."/>
            <person name="Pangilinan J."/>
            <person name="Park H.-J."/>
            <person name="Ramirez L."/>
            <person name="Alfaro M."/>
            <person name="Sun H."/>
            <person name="Tritt A."/>
            <person name="Yoshinaga Y."/>
            <person name="Zwiers L.-H."/>
            <person name="Turgeon B."/>
            <person name="Goodwin S."/>
            <person name="Spatafora J."/>
            <person name="Crous P."/>
            <person name="Grigoriev I."/>
        </authorList>
    </citation>
    <scope>NUCLEOTIDE SEQUENCE</scope>
    <source>
        <strain evidence="3">Tuck. ex Michener</strain>
    </source>
</reference>
<evidence type="ECO:0000313" key="3">
    <source>
        <dbReference type="EMBL" id="KAF2237952.1"/>
    </source>
</evidence>
<dbReference type="PANTHER" id="PTHR28048">
    <property type="entry name" value="ACR195WP"/>
    <property type="match status" value="1"/>
</dbReference>
<keyword evidence="1" id="KW-1133">Transmembrane helix</keyword>
<dbReference type="EMBL" id="ML991777">
    <property type="protein sequence ID" value="KAF2237952.1"/>
    <property type="molecule type" value="Genomic_DNA"/>
</dbReference>
<sequence>MAKETLPPAIREDETDRLRDALARDRMIDDCIGCRLMGGGAFIGLGVYSFFSGRYQLRQRQAEILKSNSMFGMRSRQLGISGLAMTLVAVGAYRLVR</sequence>
<proteinExistence type="predicted"/>
<dbReference type="InterPro" id="IPR028036">
    <property type="entry name" value="DMAC1-like_dom"/>
</dbReference>
<dbReference type="InterPro" id="IPR053092">
    <property type="entry name" value="Mitochondrial_unc_protein"/>
</dbReference>
<feature type="domain" description="Distal membrane-arm assembly complex protein 1-like" evidence="2">
    <location>
        <begin position="30"/>
        <end position="67"/>
    </location>
</feature>
<dbReference type="AlphaFoldDB" id="A0A6A6HJA6"/>
<name>A0A6A6HJA6_VIRVR</name>
<dbReference type="OrthoDB" id="6604875at2759"/>
<organism evidence="3 4">
    <name type="scientific">Viridothelium virens</name>
    <name type="common">Speckled blister lichen</name>
    <name type="synonym">Trypethelium virens</name>
    <dbReference type="NCBI Taxonomy" id="1048519"/>
    <lineage>
        <taxon>Eukaryota</taxon>
        <taxon>Fungi</taxon>
        <taxon>Dikarya</taxon>
        <taxon>Ascomycota</taxon>
        <taxon>Pezizomycotina</taxon>
        <taxon>Dothideomycetes</taxon>
        <taxon>Dothideomycetes incertae sedis</taxon>
        <taxon>Trypetheliales</taxon>
        <taxon>Trypetheliaceae</taxon>
        <taxon>Viridothelium</taxon>
    </lineage>
</organism>
<evidence type="ECO:0000256" key="1">
    <source>
        <dbReference type="SAM" id="Phobius"/>
    </source>
</evidence>
<dbReference type="Pfam" id="PF15055">
    <property type="entry name" value="DMAC1_Dmo2"/>
    <property type="match status" value="1"/>
</dbReference>
<keyword evidence="1" id="KW-0472">Membrane</keyword>
<gene>
    <name evidence="3" type="ORF">EV356DRAFT_508522</name>
</gene>
<evidence type="ECO:0000313" key="4">
    <source>
        <dbReference type="Proteomes" id="UP000800092"/>
    </source>
</evidence>
<dbReference type="PANTHER" id="PTHR28048:SF1">
    <property type="entry name" value="ACR195WP"/>
    <property type="match status" value="1"/>
</dbReference>
<dbReference type="Proteomes" id="UP000800092">
    <property type="component" value="Unassembled WGS sequence"/>
</dbReference>